<dbReference type="Proteomes" id="UP000006056">
    <property type="component" value="Chromosome"/>
</dbReference>
<evidence type="ECO:0000313" key="2">
    <source>
        <dbReference type="Proteomes" id="UP000006056"/>
    </source>
</evidence>
<dbReference type="KEGG" id="trs:Terro_0319"/>
<accession>I3ZBQ0</accession>
<dbReference type="eggNOG" id="ENOG5032KRB">
    <property type="taxonomic scope" value="Bacteria"/>
</dbReference>
<sequence length="225" mass="23572">MHTFGAAALGIRDNVGVKSTYMPLLCASVFFGLATSADASAQAVATASRTISPSVFVMGSGVFTGLEAYGETSWTGGKNASVTAGFDVGVYSLGRYTVGVEARGRYPGYSGKIVGERNILGGLRIAREPSSNGRLRPYVDGLFGRGQMNYQQGGYVVSNLLYTQTASNVYAGGAGVEYDVTQHFSGKLDGQVERWNTPVPKGGVVHSTVISLGLVYRFGAGEGPR</sequence>
<organism evidence="1 2">
    <name type="scientific">Terriglobus roseus (strain DSM 18391 / NRRL B-41598 / KBS 63)</name>
    <dbReference type="NCBI Taxonomy" id="926566"/>
    <lineage>
        <taxon>Bacteria</taxon>
        <taxon>Pseudomonadati</taxon>
        <taxon>Acidobacteriota</taxon>
        <taxon>Terriglobia</taxon>
        <taxon>Terriglobales</taxon>
        <taxon>Acidobacteriaceae</taxon>
        <taxon>Terriglobus</taxon>
    </lineage>
</organism>
<evidence type="ECO:0000313" key="1">
    <source>
        <dbReference type="EMBL" id="AFL86668.1"/>
    </source>
</evidence>
<dbReference type="EMBL" id="CP003379">
    <property type="protein sequence ID" value="AFL86668.1"/>
    <property type="molecule type" value="Genomic_DNA"/>
</dbReference>
<evidence type="ECO:0008006" key="3">
    <source>
        <dbReference type="Google" id="ProtNLM"/>
    </source>
</evidence>
<proteinExistence type="predicted"/>
<keyword evidence="2" id="KW-1185">Reference proteome</keyword>
<gene>
    <name evidence="1" type="ordered locus">Terro_0319</name>
</gene>
<dbReference type="InterPro" id="IPR011250">
    <property type="entry name" value="OMP/PagP_B-barrel"/>
</dbReference>
<reference evidence="1 2" key="1">
    <citation type="submission" date="2012-06" db="EMBL/GenBank/DDBJ databases">
        <title>Complete genome of Terriglobus roseus DSM 18391.</title>
        <authorList>
            <consortium name="US DOE Joint Genome Institute (JGI-PGF)"/>
            <person name="Lucas S."/>
            <person name="Copeland A."/>
            <person name="Lapidus A."/>
            <person name="Glavina del Rio T."/>
            <person name="Dalin E."/>
            <person name="Tice H."/>
            <person name="Bruce D."/>
            <person name="Goodwin L."/>
            <person name="Pitluck S."/>
            <person name="Peters L."/>
            <person name="Mikhailova N."/>
            <person name="Munk A.C.C."/>
            <person name="Kyrpides N."/>
            <person name="Mavromatis K."/>
            <person name="Ivanova N."/>
            <person name="Brettin T."/>
            <person name="Detter J.C."/>
            <person name="Han C."/>
            <person name="Larimer F."/>
            <person name="Land M."/>
            <person name="Hauser L."/>
            <person name="Markowitz V."/>
            <person name="Cheng J.-F."/>
            <person name="Hugenholtz P."/>
            <person name="Woyke T."/>
            <person name="Wu D."/>
            <person name="Brambilla E."/>
            <person name="Klenk H.-P."/>
            <person name="Eisen J.A."/>
        </authorList>
    </citation>
    <scope>NUCLEOTIDE SEQUENCE [LARGE SCALE GENOMIC DNA]</scope>
    <source>
        <strain evidence="2">DSM 18391 / NRRL B-41598 / KBS 63</strain>
    </source>
</reference>
<dbReference type="HOGENOM" id="CLU_107177_0_0_0"/>
<dbReference type="AlphaFoldDB" id="I3ZBQ0"/>
<name>I3ZBQ0_TERRK</name>
<dbReference type="STRING" id="926566.Terro_0319"/>
<protein>
    <recommendedName>
        <fullName evidence="3">Outer membrane protein beta-barrel domain-containing protein</fullName>
    </recommendedName>
</protein>
<dbReference type="Gene3D" id="2.40.160.20">
    <property type="match status" value="1"/>
</dbReference>
<dbReference type="SUPFAM" id="SSF56925">
    <property type="entry name" value="OMPA-like"/>
    <property type="match status" value="1"/>
</dbReference>